<keyword evidence="7" id="KW-1185">Reference proteome</keyword>
<evidence type="ECO:0000259" key="5">
    <source>
        <dbReference type="Pfam" id="PF07883"/>
    </source>
</evidence>
<dbReference type="SUPFAM" id="SSF51182">
    <property type="entry name" value="RmlC-like cupins"/>
    <property type="match status" value="1"/>
</dbReference>
<dbReference type="InterPro" id="IPR013096">
    <property type="entry name" value="Cupin_2"/>
</dbReference>
<feature type="domain" description="Cupin type-2" evidence="5">
    <location>
        <begin position="466"/>
        <end position="531"/>
    </location>
</feature>
<feature type="domain" description="Cupin type-2" evidence="5">
    <location>
        <begin position="327"/>
        <end position="392"/>
    </location>
</feature>
<evidence type="ECO:0000313" key="6">
    <source>
        <dbReference type="EMBL" id="QYM80690.1"/>
    </source>
</evidence>
<dbReference type="InterPro" id="IPR050251">
    <property type="entry name" value="HpcH-HpaI_aldolase"/>
</dbReference>
<keyword evidence="2" id="KW-0479">Metal-binding</keyword>
<dbReference type="InterPro" id="IPR014710">
    <property type="entry name" value="RmlC-like_jellyroll"/>
</dbReference>
<dbReference type="SUPFAM" id="SSF51621">
    <property type="entry name" value="Phosphoenolpyruvate/pyruvate domain"/>
    <property type="match status" value="1"/>
</dbReference>
<dbReference type="Proteomes" id="UP000825051">
    <property type="component" value="Chromosome"/>
</dbReference>
<dbReference type="RefSeq" id="WP_220166242.1">
    <property type="nucleotide sequence ID" value="NZ_CP080507.1"/>
</dbReference>
<dbReference type="InterPro" id="IPR040442">
    <property type="entry name" value="Pyrv_kinase-like_dom_sf"/>
</dbReference>
<organism evidence="6 7">
    <name type="scientific">Horticoccus luteus</name>
    <dbReference type="NCBI Taxonomy" id="2862869"/>
    <lineage>
        <taxon>Bacteria</taxon>
        <taxon>Pseudomonadati</taxon>
        <taxon>Verrucomicrobiota</taxon>
        <taxon>Opitutia</taxon>
        <taxon>Opitutales</taxon>
        <taxon>Opitutaceae</taxon>
        <taxon>Horticoccus</taxon>
    </lineage>
</organism>
<evidence type="ECO:0000313" key="7">
    <source>
        <dbReference type="Proteomes" id="UP000825051"/>
    </source>
</evidence>
<accession>A0A8F9TYW6</accession>
<reference evidence="6" key="1">
    <citation type="submission" date="2021-08" db="EMBL/GenBank/DDBJ databases">
        <title>Genome of a novel bacterium of the phylum Verrucomicrobia, Oleiharenicola sp. KSB-15.</title>
        <authorList>
            <person name="Chung J.-H."/>
            <person name="Ahn J.-H."/>
            <person name="Yoon Y."/>
            <person name="Kim D.-Y."/>
            <person name="An S.-H."/>
            <person name="Park I."/>
            <person name="Yeon J."/>
        </authorList>
    </citation>
    <scope>NUCLEOTIDE SEQUENCE</scope>
    <source>
        <strain evidence="6">KSB-15</strain>
    </source>
</reference>
<dbReference type="InterPro" id="IPR015813">
    <property type="entry name" value="Pyrv/PenolPyrv_kinase-like_dom"/>
</dbReference>
<feature type="domain" description="HpcH/HpaI aldolase/citrate lyase" evidence="4">
    <location>
        <begin position="20"/>
        <end position="243"/>
    </location>
</feature>
<dbReference type="InterPro" id="IPR005000">
    <property type="entry name" value="Aldolase/citrate-lyase_domain"/>
</dbReference>
<gene>
    <name evidence="6" type="ORF">K0B96_08855</name>
</gene>
<dbReference type="GO" id="GO:0046872">
    <property type="term" value="F:metal ion binding"/>
    <property type="evidence" value="ECO:0007669"/>
    <property type="project" value="UniProtKB-KW"/>
</dbReference>
<protein>
    <submittedName>
        <fullName evidence="6">Cupin domain-containing protein</fullName>
    </submittedName>
</protein>
<name>A0A8F9TYW6_9BACT</name>
<evidence type="ECO:0000259" key="4">
    <source>
        <dbReference type="Pfam" id="PF03328"/>
    </source>
</evidence>
<dbReference type="PANTHER" id="PTHR30502:SF0">
    <property type="entry name" value="PHOSPHOENOLPYRUVATE CARBOXYLASE FAMILY PROTEIN"/>
    <property type="match status" value="1"/>
</dbReference>
<dbReference type="Pfam" id="PF03328">
    <property type="entry name" value="HpcH_HpaI"/>
    <property type="match status" value="1"/>
</dbReference>
<dbReference type="InterPro" id="IPR011051">
    <property type="entry name" value="RmlC_Cupin_sf"/>
</dbReference>
<sequence length="555" mass="60038">MKVPALQRLRAKLRSSQPVYGLWITLESPSICEMAVALGLDWVTIDAEHGHLDWKEIVEHVRAAVRSETVVLVRLAENSPALIKRALDVGADGVVLPWIETVAQLEAAVAAATYPPGGVRGIGAERATCWGNCFVEHAAEADVNVLVVPIIETVRAVENIEQLAAVEGVEAYFFGPADLSSTAGYPGKWEGPGVPEMIAKARTALRRAGKHCGVVATSEQNLTERREQGFGMLGLGLDAGLLLRSLHAALGSQGRDRQIRASFTLENDAVALAKEQAVACAPPNMRPDRAEVMNARGSGPQLEITRGVTFDCMVGAHNHARNLTTGLVTFAPGAVLPMHRHTFGESVTLLQGRALVDVEGRLYEVGPLDNVTIPRGLAHRVSNLSRSAPAVFHIAMASHDPTRELVDRILPRRTMSEITQTQPGGERATYQRSATRYSPGANAAFVDYFNADLIPGLEMSGGYGLFQQGGRLPAHLHDFDESICIVTGRATCIVEGRRYSMENLATALQPRGRIHYFINETPAPMAMIWVYAGPQPERIVVDERCAVEPAVAWNA</sequence>
<comment type="similarity">
    <text evidence="1">Belongs to the HpcH/HpaI aldolase family.</text>
</comment>
<evidence type="ECO:0000256" key="1">
    <source>
        <dbReference type="ARBA" id="ARBA00005568"/>
    </source>
</evidence>
<dbReference type="PANTHER" id="PTHR30502">
    <property type="entry name" value="2-KETO-3-DEOXY-L-RHAMNONATE ALDOLASE"/>
    <property type="match status" value="1"/>
</dbReference>
<evidence type="ECO:0000256" key="3">
    <source>
        <dbReference type="ARBA" id="ARBA00023239"/>
    </source>
</evidence>
<dbReference type="KEGG" id="ole:K0B96_08855"/>
<dbReference type="Pfam" id="PF07883">
    <property type="entry name" value="Cupin_2"/>
    <property type="match status" value="2"/>
</dbReference>
<proteinExistence type="inferred from homology"/>
<dbReference type="GO" id="GO:0016832">
    <property type="term" value="F:aldehyde-lyase activity"/>
    <property type="evidence" value="ECO:0007669"/>
    <property type="project" value="TreeGrafter"/>
</dbReference>
<dbReference type="Gene3D" id="3.20.20.60">
    <property type="entry name" value="Phosphoenolpyruvate-binding domains"/>
    <property type="match status" value="1"/>
</dbReference>
<evidence type="ECO:0000256" key="2">
    <source>
        <dbReference type="ARBA" id="ARBA00022723"/>
    </source>
</evidence>
<dbReference type="Gene3D" id="2.60.120.10">
    <property type="entry name" value="Jelly Rolls"/>
    <property type="match status" value="2"/>
</dbReference>
<dbReference type="EMBL" id="CP080507">
    <property type="protein sequence ID" value="QYM80690.1"/>
    <property type="molecule type" value="Genomic_DNA"/>
</dbReference>
<dbReference type="GO" id="GO:0005737">
    <property type="term" value="C:cytoplasm"/>
    <property type="evidence" value="ECO:0007669"/>
    <property type="project" value="TreeGrafter"/>
</dbReference>
<keyword evidence="3" id="KW-0456">Lyase</keyword>
<dbReference type="AlphaFoldDB" id="A0A8F9TYW6"/>